<accession>A0ABD3FA53</accession>
<keyword evidence="2" id="KW-0472">Membrane</keyword>
<keyword evidence="2" id="KW-0812">Transmembrane</keyword>
<organism evidence="3 4">
    <name type="scientific">Phytophthora oleae</name>
    <dbReference type="NCBI Taxonomy" id="2107226"/>
    <lineage>
        <taxon>Eukaryota</taxon>
        <taxon>Sar</taxon>
        <taxon>Stramenopiles</taxon>
        <taxon>Oomycota</taxon>
        <taxon>Peronosporomycetes</taxon>
        <taxon>Peronosporales</taxon>
        <taxon>Peronosporaceae</taxon>
        <taxon>Phytophthora</taxon>
    </lineage>
</organism>
<evidence type="ECO:0000256" key="1">
    <source>
        <dbReference type="ARBA" id="ARBA00010199"/>
    </source>
</evidence>
<sequence length="190" mass="21427">MNVTYYSVCFGLSSALDTLCSQAYGARHYDKIGIYFQAGVLVLATVFTPIFLLNWYTGDFMVLMGQDAKISRLAQSFSRWMLLGMPFVVLYELVRKVLQAQNIMKPLVTIAAIGNIVDIVTGYWLTYHTSMGFEGIALSRSLGNIVLPLLLIPYFIYHPHHLTQWWSGWNVKEVLANVGCSYAWASLVQP</sequence>
<gene>
    <name evidence="3" type="ORF">V7S43_011182</name>
</gene>
<feature type="transmembrane region" description="Helical" evidence="2">
    <location>
        <begin position="34"/>
        <end position="57"/>
    </location>
</feature>
<keyword evidence="2" id="KW-1133">Transmembrane helix</keyword>
<feature type="transmembrane region" description="Helical" evidence="2">
    <location>
        <begin position="137"/>
        <end position="157"/>
    </location>
</feature>
<keyword evidence="4" id="KW-1185">Reference proteome</keyword>
<proteinExistence type="inferred from homology"/>
<reference evidence="3 4" key="1">
    <citation type="submission" date="2024-09" db="EMBL/GenBank/DDBJ databases">
        <title>Genome sequencing and assembly of Phytophthora oleae, isolate VK10A, causative agent of rot of olive drupes.</title>
        <authorList>
            <person name="Conti Taguali S."/>
            <person name="Riolo M."/>
            <person name="La Spada F."/>
            <person name="Cacciola S.O."/>
            <person name="Dionisio G."/>
        </authorList>
    </citation>
    <scope>NUCLEOTIDE SEQUENCE [LARGE SCALE GENOMIC DNA]</scope>
    <source>
        <strain evidence="3 4">VK10A</strain>
    </source>
</reference>
<evidence type="ECO:0000256" key="2">
    <source>
        <dbReference type="SAM" id="Phobius"/>
    </source>
</evidence>
<dbReference type="EMBL" id="JBIMZQ010000026">
    <property type="protein sequence ID" value="KAL3663768.1"/>
    <property type="molecule type" value="Genomic_DNA"/>
</dbReference>
<protein>
    <recommendedName>
        <fullName evidence="5">Polysaccharide biosynthesis protein C-terminal domain-containing protein</fullName>
    </recommendedName>
</protein>
<feature type="transmembrane region" description="Helical" evidence="2">
    <location>
        <begin position="106"/>
        <end position="125"/>
    </location>
</feature>
<name>A0ABD3FA53_9STRA</name>
<dbReference type="Proteomes" id="UP001632037">
    <property type="component" value="Unassembled WGS sequence"/>
</dbReference>
<evidence type="ECO:0008006" key="5">
    <source>
        <dbReference type="Google" id="ProtNLM"/>
    </source>
</evidence>
<evidence type="ECO:0000313" key="3">
    <source>
        <dbReference type="EMBL" id="KAL3663768.1"/>
    </source>
</evidence>
<comment type="similarity">
    <text evidence="1">Belongs to the multi antimicrobial extrusion (MATE) (TC 2.A.66.1) family.</text>
</comment>
<comment type="caution">
    <text evidence="3">The sequence shown here is derived from an EMBL/GenBank/DDBJ whole genome shotgun (WGS) entry which is preliminary data.</text>
</comment>
<evidence type="ECO:0000313" key="4">
    <source>
        <dbReference type="Proteomes" id="UP001632037"/>
    </source>
</evidence>
<dbReference type="AlphaFoldDB" id="A0ABD3FA53"/>
<dbReference type="PANTHER" id="PTHR11206">
    <property type="entry name" value="MULTIDRUG RESISTANCE PROTEIN"/>
    <property type="match status" value="1"/>
</dbReference>
<dbReference type="InterPro" id="IPR002528">
    <property type="entry name" value="MATE_fam"/>
</dbReference>
<feature type="transmembrane region" description="Helical" evidence="2">
    <location>
        <begin position="77"/>
        <end position="94"/>
    </location>
</feature>
<dbReference type="Pfam" id="PF01554">
    <property type="entry name" value="MatE"/>
    <property type="match status" value="1"/>
</dbReference>